<dbReference type="InterPro" id="IPR000073">
    <property type="entry name" value="AB_hydrolase_1"/>
</dbReference>
<dbReference type="PANTHER" id="PTHR43689">
    <property type="entry name" value="HYDROLASE"/>
    <property type="match status" value="1"/>
</dbReference>
<dbReference type="InterPro" id="IPR000639">
    <property type="entry name" value="Epox_hydrolase-like"/>
</dbReference>
<accession>A0AAF0BXR0</accession>
<feature type="domain" description="AB hydrolase-1" evidence="1">
    <location>
        <begin position="32"/>
        <end position="154"/>
    </location>
</feature>
<dbReference type="PRINTS" id="PR00111">
    <property type="entry name" value="ABHYDROLASE"/>
</dbReference>
<protein>
    <submittedName>
        <fullName evidence="2">Alpha/beta hydrolase</fullName>
    </submittedName>
</protein>
<gene>
    <name evidence="2" type="ORF">PO878_09905</name>
</gene>
<dbReference type="SUPFAM" id="SSF53474">
    <property type="entry name" value="alpha/beta-Hydrolases"/>
    <property type="match status" value="1"/>
</dbReference>
<reference evidence="2" key="1">
    <citation type="submission" date="2023-01" db="EMBL/GenBank/DDBJ databases">
        <title>The diversity of Class Acidimicrobiia in South China Sea sediment environments and the proposal of Iamia marina sp. nov., a novel species of the genus Iamia.</title>
        <authorList>
            <person name="He Y."/>
            <person name="Tian X."/>
        </authorList>
    </citation>
    <scope>NUCLEOTIDE SEQUENCE</scope>
    <source>
        <strain evidence="2">DSM 19957</strain>
    </source>
</reference>
<dbReference type="PRINTS" id="PR00412">
    <property type="entry name" value="EPOXHYDRLASE"/>
</dbReference>
<sequence>MPAVAHGLPLKAHERVGPADLAVLEEGQEGAPPVLLLHGFPTHAVLWRKVVGALADEAHLLAPDLLGLGDTVVSPYEDFSAPMQADLLLEWLTDRGIERAVVVGHEQGGAVAQQMVSTHPERVAGLVLVDSVAYDNWPIPLAAQVMRLARTPGLDVLAYALDLPRRVGSNTLLGFGRAVHDAAALDPDVVEEYLRPVLTAEGRERARRFLLAGDDRVTLECVPALRAYDGPAAVVWGADDVFLSPSWGTRLVDDLAGAPGLALVPFCGHLVPEEAPHAVVDAVRDVLARGERGG</sequence>
<dbReference type="Gene3D" id="3.40.50.1820">
    <property type="entry name" value="alpha/beta hydrolase"/>
    <property type="match status" value="1"/>
</dbReference>
<evidence type="ECO:0000313" key="3">
    <source>
        <dbReference type="Proteomes" id="UP001216390"/>
    </source>
</evidence>
<dbReference type="RefSeq" id="WP_272738553.1">
    <property type="nucleotide sequence ID" value="NZ_CP116942.1"/>
</dbReference>
<organism evidence="2 3">
    <name type="scientific">Iamia majanohamensis</name>
    <dbReference type="NCBI Taxonomy" id="467976"/>
    <lineage>
        <taxon>Bacteria</taxon>
        <taxon>Bacillati</taxon>
        <taxon>Actinomycetota</taxon>
        <taxon>Acidimicrobiia</taxon>
        <taxon>Acidimicrobiales</taxon>
        <taxon>Iamiaceae</taxon>
        <taxon>Iamia</taxon>
    </lineage>
</organism>
<dbReference type="GO" id="GO:0016787">
    <property type="term" value="F:hydrolase activity"/>
    <property type="evidence" value="ECO:0007669"/>
    <property type="project" value="UniProtKB-KW"/>
</dbReference>
<name>A0AAF0BXR0_9ACTN</name>
<dbReference type="Proteomes" id="UP001216390">
    <property type="component" value="Chromosome"/>
</dbReference>
<keyword evidence="2" id="KW-0378">Hydrolase</keyword>
<dbReference type="KEGG" id="ima:PO878_09905"/>
<dbReference type="InterPro" id="IPR029058">
    <property type="entry name" value="AB_hydrolase_fold"/>
</dbReference>
<evidence type="ECO:0000313" key="2">
    <source>
        <dbReference type="EMBL" id="WCO69039.1"/>
    </source>
</evidence>
<dbReference type="EMBL" id="CP116942">
    <property type="protein sequence ID" value="WCO69039.1"/>
    <property type="molecule type" value="Genomic_DNA"/>
</dbReference>
<keyword evidence="3" id="KW-1185">Reference proteome</keyword>
<proteinExistence type="predicted"/>
<evidence type="ECO:0000259" key="1">
    <source>
        <dbReference type="Pfam" id="PF00561"/>
    </source>
</evidence>
<dbReference type="AlphaFoldDB" id="A0AAF0BXR0"/>
<dbReference type="PANTHER" id="PTHR43689:SF8">
    <property type="entry name" value="ALPHA_BETA-HYDROLASES SUPERFAMILY PROTEIN"/>
    <property type="match status" value="1"/>
</dbReference>
<dbReference type="Pfam" id="PF00561">
    <property type="entry name" value="Abhydrolase_1"/>
    <property type="match status" value="1"/>
</dbReference>